<dbReference type="STRING" id="170623.SAMN04244579_02045"/>
<proteinExistence type="predicted"/>
<name>A0A1H6TGH0_9GAMM</name>
<protein>
    <submittedName>
        <fullName evidence="1">Uncharacterized protein</fullName>
    </submittedName>
</protein>
<sequence>MQAAAELIQKIWVIDEAALSKTLLDAMAQGKAVIHDGVAYWATGSGNTGIIQHIPFKETVIKSAEEAIKAAQMTTVMATAASTCVILGALIIQTKYLAAKLDKIQNTVDEIAKELHSQNIVYYMDKITDYIGGIEVARTLLQDRSLAHEIKEIAYPLLGSTAAKRNHALSFIDNILSFARSSNEFTNKHYELIVNFAHMMLEIMPLGMHTEYLLASRVGKPQLAEQILTDGAERYQSAMNAYKVFLNEQHRSLVRGTLGNKAEIFHRIEHKAEQLIKSEENHLLLSLPSGRIAALERI</sequence>
<reference evidence="1 2" key="1">
    <citation type="submission" date="2016-10" db="EMBL/GenBank/DDBJ databases">
        <authorList>
            <person name="de Groot N.N."/>
        </authorList>
    </citation>
    <scope>NUCLEOTIDE SEQUENCE [LARGE SCALE GENOMIC DNA]</scope>
    <source>
        <strain evidence="1 2">DSM 1041</strain>
    </source>
</reference>
<evidence type="ECO:0000313" key="1">
    <source>
        <dbReference type="EMBL" id="SEI79111.1"/>
    </source>
</evidence>
<evidence type="ECO:0000313" key="2">
    <source>
        <dbReference type="Proteomes" id="UP000199005"/>
    </source>
</evidence>
<dbReference type="RefSeq" id="WP_090899180.1">
    <property type="nucleotide sequence ID" value="NZ_FNYO01000020.1"/>
</dbReference>
<accession>A0A1H6TGH0</accession>
<dbReference type="Proteomes" id="UP000199005">
    <property type="component" value="Unassembled WGS sequence"/>
</dbReference>
<dbReference type="AlphaFoldDB" id="A0A1H6TGH0"/>
<gene>
    <name evidence="1" type="ORF">SAMN04244579_02045</name>
</gene>
<dbReference type="EMBL" id="FNYO01000020">
    <property type="protein sequence ID" value="SEI79111.1"/>
    <property type="molecule type" value="Genomic_DNA"/>
</dbReference>
<organism evidence="1 2">
    <name type="scientific">Azotobacter beijerinckii</name>
    <dbReference type="NCBI Taxonomy" id="170623"/>
    <lineage>
        <taxon>Bacteria</taxon>
        <taxon>Pseudomonadati</taxon>
        <taxon>Pseudomonadota</taxon>
        <taxon>Gammaproteobacteria</taxon>
        <taxon>Pseudomonadales</taxon>
        <taxon>Pseudomonadaceae</taxon>
        <taxon>Azotobacter</taxon>
    </lineage>
</organism>